<evidence type="ECO:0000256" key="4">
    <source>
        <dbReference type="ARBA" id="ARBA00016962"/>
    </source>
</evidence>
<feature type="domain" description="ABC3 transporter permease C-terminal" evidence="12">
    <location>
        <begin position="145"/>
        <end position="255"/>
    </location>
</feature>
<evidence type="ECO:0000256" key="7">
    <source>
        <dbReference type="ARBA" id="ARBA00022692"/>
    </source>
</evidence>
<feature type="transmembrane region" description="Helical" evidence="11">
    <location>
        <begin position="145"/>
        <end position="166"/>
    </location>
</feature>
<keyword evidence="6" id="KW-1003">Cell membrane</keyword>
<dbReference type="InterPro" id="IPR003838">
    <property type="entry name" value="ABC3_permease_C"/>
</dbReference>
<evidence type="ECO:0000256" key="5">
    <source>
        <dbReference type="ARBA" id="ARBA00022448"/>
    </source>
</evidence>
<evidence type="ECO:0000256" key="10">
    <source>
        <dbReference type="ARBA" id="ARBA00024973"/>
    </source>
</evidence>
<dbReference type="Proteomes" id="UP000305511">
    <property type="component" value="Unassembled WGS sequence"/>
</dbReference>
<comment type="similarity">
    <text evidence="2">Belongs to the ABC-4 integral membrane protein family. HrtB subfamily.</text>
</comment>
<keyword evidence="7 11" id="KW-0812">Transmembrane</keyword>
<comment type="subcellular location">
    <subcellularLocation>
        <location evidence="1">Cell membrane</location>
        <topology evidence="1">Multi-pass membrane protein</topology>
    </subcellularLocation>
</comment>
<accession>A0A4U3MQU7</accession>
<evidence type="ECO:0000256" key="3">
    <source>
        <dbReference type="ARBA" id="ARBA00011131"/>
    </source>
</evidence>
<evidence type="ECO:0000259" key="12">
    <source>
        <dbReference type="Pfam" id="PF02687"/>
    </source>
</evidence>
<keyword evidence="5" id="KW-0813">Transport</keyword>
<evidence type="ECO:0000256" key="1">
    <source>
        <dbReference type="ARBA" id="ARBA00004651"/>
    </source>
</evidence>
<proteinExistence type="inferred from homology"/>
<feature type="non-terminal residue" evidence="13">
    <location>
        <position position="1"/>
    </location>
</feature>
<evidence type="ECO:0000313" key="13">
    <source>
        <dbReference type="EMBL" id="TKK92075.1"/>
    </source>
</evidence>
<protein>
    <recommendedName>
        <fullName evidence="4">Putative hemin transport system permease protein HrtB</fullName>
    </recommendedName>
</protein>
<dbReference type="InterPro" id="IPR051125">
    <property type="entry name" value="ABC-4/HrtB_transporter"/>
</dbReference>
<keyword evidence="9 11" id="KW-0472">Membrane</keyword>
<gene>
    <name evidence="13" type="ORF">EY666_00510</name>
</gene>
<evidence type="ECO:0000256" key="6">
    <source>
        <dbReference type="ARBA" id="ARBA00022475"/>
    </source>
</evidence>
<dbReference type="GO" id="GO:0005886">
    <property type="term" value="C:plasma membrane"/>
    <property type="evidence" value="ECO:0007669"/>
    <property type="project" value="UniProtKB-SubCell"/>
</dbReference>
<evidence type="ECO:0000256" key="9">
    <source>
        <dbReference type="ARBA" id="ARBA00023136"/>
    </source>
</evidence>
<evidence type="ECO:0000256" key="11">
    <source>
        <dbReference type="SAM" id="Phobius"/>
    </source>
</evidence>
<organism evidence="13 14">
    <name type="scientific">Enterococcus faecalis</name>
    <name type="common">Streptococcus faecalis</name>
    <dbReference type="NCBI Taxonomy" id="1351"/>
    <lineage>
        <taxon>Bacteria</taxon>
        <taxon>Bacillati</taxon>
        <taxon>Bacillota</taxon>
        <taxon>Bacilli</taxon>
        <taxon>Lactobacillales</taxon>
        <taxon>Enterococcaceae</taxon>
        <taxon>Enterococcus</taxon>
    </lineage>
</organism>
<dbReference type="PANTHER" id="PTHR43738:SF1">
    <property type="entry name" value="HEMIN TRANSPORT SYSTEM PERMEASE PROTEIN HRTB-RELATED"/>
    <property type="match status" value="1"/>
</dbReference>
<dbReference type="AlphaFoldDB" id="A0A4U3MQU7"/>
<evidence type="ECO:0000313" key="14">
    <source>
        <dbReference type="Proteomes" id="UP000305511"/>
    </source>
</evidence>
<dbReference type="RefSeq" id="WP_137273770.1">
    <property type="nucleotide sequence ID" value="NZ_SIYF01000011.1"/>
</dbReference>
<feature type="transmembrane region" description="Helical" evidence="11">
    <location>
        <begin position="194"/>
        <end position="216"/>
    </location>
</feature>
<comment type="caution">
    <text evidence="13">The sequence shown here is derived from an EMBL/GenBank/DDBJ whole genome shotgun (WGS) entry which is preliminary data.</text>
</comment>
<comment type="function">
    <text evidence="10">Part of the ABC transporter complex hrt involved in hemin import. Responsible for the translocation of the substrate across the membrane.</text>
</comment>
<name>A0A4U3MQU7_ENTFL</name>
<keyword evidence="8 11" id="KW-1133">Transmembrane helix</keyword>
<dbReference type="EMBL" id="SIYF01000011">
    <property type="protein sequence ID" value="TKK92075.1"/>
    <property type="molecule type" value="Genomic_DNA"/>
</dbReference>
<dbReference type="Pfam" id="PF02687">
    <property type="entry name" value="FtsX"/>
    <property type="match status" value="1"/>
</dbReference>
<evidence type="ECO:0000256" key="2">
    <source>
        <dbReference type="ARBA" id="ARBA00008697"/>
    </source>
</evidence>
<reference evidence="13 14" key="1">
    <citation type="submission" date="2019-02" db="EMBL/GenBank/DDBJ databases">
        <title>Bacteria dissemination in different level of health care in South Africa: the effectiveness of infections prevention and control.</title>
        <authorList>
            <person name="Shobo C."/>
            <person name="Amoako D.G."/>
            <person name="Allam M."/>
            <person name="Ismail A."/>
            <person name="Bester L.A."/>
            <person name="Essack S.Y."/>
        </authorList>
    </citation>
    <scope>NUCLEOTIDE SEQUENCE [LARGE SCALE GENOMIC DNA]</scope>
    <source>
        <strain evidence="13 14">2SIL2</strain>
    </source>
</reference>
<evidence type="ECO:0000256" key="8">
    <source>
        <dbReference type="ARBA" id="ARBA00022989"/>
    </source>
</evidence>
<dbReference type="PANTHER" id="PTHR43738">
    <property type="entry name" value="ABC TRANSPORTER, MEMBRANE PROTEIN"/>
    <property type="match status" value="1"/>
</dbReference>
<sequence length="261" mass="28274">KKAELTNVSLFGIEKESFLMPKVIEGNAFTDKNQVIASETLKNQGFKIGDKLTAGKYDEQLEIVGFISKSSYNIVPVIYTSLDTWRSIKYGDNPAMAKMVNGFIVRSKDNTEVKTTNKDSQVLSISDFIEKLPGYSAQNLTLDGMIYFLIVIAAFIIGIFIFVMTLQKTAMFGVLKVQGVPTSFLAKAVMLQTALLAVLGVAIGLALTGITVLFLPEAMPYATNGPRMILFSVLLILSALIGGAFSIRTIAKIDPLIAIGG</sequence>
<comment type="subunit">
    <text evidence="3">The complex is composed of two ATP-binding proteins (HrtA), two transmembrane proteins (HrtB) and a solute-binding protein.</text>
</comment>
<feature type="transmembrane region" description="Helical" evidence="11">
    <location>
        <begin position="228"/>
        <end position="247"/>
    </location>
</feature>